<protein>
    <submittedName>
        <fullName evidence="2">Uncharacterized protein</fullName>
    </submittedName>
</protein>
<evidence type="ECO:0000313" key="3">
    <source>
        <dbReference type="Proteomes" id="UP000044602"/>
    </source>
</evidence>
<dbReference type="STRING" id="100787.A0A0G4MLJ5"/>
<feature type="region of interest" description="Disordered" evidence="1">
    <location>
        <begin position="1"/>
        <end position="33"/>
    </location>
</feature>
<name>A0A0G4MLJ5_VERLO</name>
<feature type="non-terminal residue" evidence="2">
    <location>
        <position position="1"/>
    </location>
</feature>
<organism evidence="2 3">
    <name type="scientific">Verticillium longisporum</name>
    <name type="common">Verticillium dahliae var. longisporum</name>
    <dbReference type="NCBI Taxonomy" id="100787"/>
    <lineage>
        <taxon>Eukaryota</taxon>
        <taxon>Fungi</taxon>
        <taxon>Dikarya</taxon>
        <taxon>Ascomycota</taxon>
        <taxon>Pezizomycotina</taxon>
        <taxon>Sordariomycetes</taxon>
        <taxon>Hypocreomycetidae</taxon>
        <taxon>Glomerellales</taxon>
        <taxon>Plectosphaerellaceae</taxon>
        <taxon>Verticillium</taxon>
    </lineage>
</organism>
<feature type="region of interest" description="Disordered" evidence="1">
    <location>
        <begin position="72"/>
        <end position="111"/>
    </location>
</feature>
<dbReference type="Proteomes" id="UP000044602">
    <property type="component" value="Unassembled WGS sequence"/>
</dbReference>
<proteinExistence type="predicted"/>
<evidence type="ECO:0000256" key="1">
    <source>
        <dbReference type="SAM" id="MobiDB-lite"/>
    </source>
</evidence>
<gene>
    <name evidence="2" type="ORF">BN1708_019715</name>
</gene>
<dbReference type="EMBL" id="CVQH01023425">
    <property type="protein sequence ID" value="CRK35188.1"/>
    <property type="molecule type" value="Genomic_DNA"/>
</dbReference>
<feature type="non-terminal residue" evidence="2">
    <location>
        <position position="111"/>
    </location>
</feature>
<sequence length="111" mass="11179">PNQYAAGGYGSGNGNSNGSRYGPPGGSVRDFDTGSVVSYIPDDVSSIHSSSLGGAGLNTTYPQFFSGFGHETWPGLPGAPTGRSGNRRAARGTESIAGESVANSEYTDASA</sequence>
<feature type="compositionally biased region" description="Polar residues" evidence="1">
    <location>
        <begin position="101"/>
        <end position="111"/>
    </location>
</feature>
<dbReference type="AlphaFoldDB" id="A0A0G4MLJ5"/>
<keyword evidence="3" id="KW-1185">Reference proteome</keyword>
<accession>A0A0G4MLJ5</accession>
<reference evidence="3" key="1">
    <citation type="submission" date="2015-05" db="EMBL/GenBank/DDBJ databases">
        <authorList>
            <person name="Fogelqvist Johan"/>
        </authorList>
    </citation>
    <scope>NUCLEOTIDE SEQUENCE [LARGE SCALE GENOMIC DNA]</scope>
</reference>
<evidence type="ECO:0000313" key="2">
    <source>
        <dbReference type="EMBL" id="CRK35188.1"/>
    </source>
</evidence>